<feature type="compositionally biased region" description="Low complexity" evidence="1">
    <location>
        <begin position="1"/>
        <end position="21"/>
    </location>
</feature>
<name>A0A845BGB0_9PROT</name>
<evidence type="ECO:0000313" key="3">
    <source>
        <dbReference type="Proteomes" id="UP000460715"/>
    </source>
</evidence>
<reference evidence="2 3" key="1">
    <citation type="submission" date="2019-03" db="EMBL/GenBank/DDBJ databases">
        <title>Roseomonas sp. a novel Roseomonas species isolated from Sea whip Gorgonian.</title>
        <authorList>
            <person name="Li F."/>
            <person name="Pan X."/>
            <person name="Huang S."/>
            <person name="Li Z."/>
            <person name="Meng B."/>
        </authorList>
    </citation>
    <scope>NUCLEOTIDE SEQUENCE [LARGE SCALE GENOMIC DNA]</scope>
    <source>
        <strain evidence="2 3">M0104</strain>
    </source>
</reference>
<comment type="caution">
    <text evidence="2">The sequence shown here is derived from an EMBL/GenBank/DDBJ whole genome shotgun (WGS) entry which is preliminary data.</text>
</comment>
<feature type="region of interest" description="Disordered" evidence="1">
    <location>
        <begin position="1"/>
        <end position="53"/>
    </location>
</feature>
<organism evidence="2 3">
    <name type="scientific">Teichococcus coralli</name>
    <dbReference type="NCBI Taxonomy" id="2545983"/>
    <lineage>
        <taxon>Bacteria</taxon>
        <taxon>Pseudomonadati</taxon>
        <taxon>Pseudomonadota</taxon>
        <taxon>Alphaproteobacteria</taxon>
        <taxon>Acetobacterales</taxon>
        <taxon>Roseomonadaceae</taxon>
        <taxon>Roseomonas</taxon>
    </lineage>
</organism>
<dbReference type="RefSeq" id="WP_160939530.1">
    <property type="nucleotide sequence ID" value="NZ_SNVJ01000046.1"/>
</dbReference>
<dbReference type="Proteomes" id="UP000460715">
    <property type="component" value="Unassembled WGS sequence"/>
</dbReference>
<evidence type="ECO:0000313" key="2">
    <source>
        <dbReference type="EMBL" id="MXP66121.1"/>
    </source>
</evidence>
<proteinExistence type="predicted"/>
<feature type="region of interest" description="Disordered" evidence="1">
    <location>
        <begin position="250"/>
        <end position="270"/>
    </location>
</feature>
<dbReference type="EMBL" id="SNVJ01000046">
    <property type="protein sequence ID" value="MXP66121.1"/>
    <property type="molecule type" value="Genomic_DNA"/>
</dbReference>
<gene>
    <name evidence="2" type="ORF">E0493_22545</name>
</gene>
<protein>
    <submittedName>
        <fullName evidence="2">Uncharacterized protein</fullName>
    </submittedName>
</protein>
<accession>A0A845BGB0</accession>
<dbReference type="AlphaFoldDB" id="A0A845BGB0"/>
<keyword evidence="3" id="KW-1185">Reference proteome</keyword>
<evidence type="ECO:0000256" key="1">
    <source>
        <dbReference type="SAM" id="MobiDB-lite"/>
    </source>
</evidence>
<sequence length="270" mass="29249">MATRSPKAGTKTAVKTTGAKAPVKRAGRVSAPAPTAKKPRSASTAAKKPTSGKAIAAKLTQGAANKPTKKAAPQRVIVGWNEFGRNGGKLIVDIDTSGLAGYLASPSGARQVRLRPASKWPKATKMVRKQHILLFDEYKKYRSQVRALVAIGTIFLIKSRKSAVLVDRAREFDSALIDAELEHLKYEGALLSVMKSLASNEAVPTIAEAPSEDDPKEPVGPYERLRRAAEDVRSTMPHVHETVKMALDARSIEGQYANNNPPDEDDLERY</sequence>